<gene>
    <name evidence="1" type="ORF">TNCV_2398801</name>
</gene>
<accession>A0A8X6SVN3</accession>
<dbReference type="Proteomes" id="UP000887159">
    <property type="component" value="Unassembled WGS sequence"/>
</dbReference>
<proteinExistence type="predicted"/>
<keyword evidence="2" id="KW-1185">Reference proteome</keyword>
<dbReference type="AlphaFoldDB" id="A0A8X6SVN3"/>
<protein>
    <submittedName>
        <fullName evidence="1">Uncharacterized protein</fullName>
    </submittedName>
</protein>
<dbReference type="EMBL" id="BMAU01021349">
    <property type="protein sequence ID" value="GFY18655.1"/>
    <property type="molecule type" value="Genomic_DNA"/>
</dbReference>
<name>A0A8X6SVN3_TRICX</name>
<evidence type="ECO:0000313" key="2">
    <source>
        <dbReference type="Proteomes" id="UP000887159"/>
    </source>
</evidence>
<sequence>MDVKLFLYTQNSPNVLMYFYDMMLSEKTLQPPYDGPFAAVKRFEKLISLQRQGKEICVSIVRVKPTFMMSDTIKSNQPSFIPKSKEVPATQTTRSGHRVHFPQKYVST</sequence>
<comment type="caution">
    <text evidence="1">The sequence shown here is derived from an EMBL/GenBank/DDBJ whole genome shotgun (WGS) entry which is preliminary data.</text>
</comment>
<organism evidence="1 2">
    <name type="scientific">Trichonephila clavipes</name>
    <name type="common">Golden silk orbweaver</name>
    <name type="synonym">Nephila clavipes</name>
    <dbReference type="NCBI Taxonomy" id="2585209"/>
    <lineage>
        <taxon>Eukaryota</taxon>
        <taxon>Metazoa</taxon>
        <taxon>Ecdysozoa</taxon>
        <taxon>Arthropoda</taxon>
        <taxon>Chelicerata</taxon>
        <taxon>Arachnida</taxon>
        <taxon>Araneae</taxon>
        <taxon>Araneomorphae</taxon>
        <taxon>Entelegynae</taxon>
        <taxon>Araneoidea</taxon>
        <taxon>Nephilidae</taxon>
        <taxon>Trichonephila</taxon>
    </lineage>
</organism>
<reference evidence="1" key="1">
    <citation type="submission" date="2020-08" db="EMBL/GenBank/DDBJ databases">
        <title>Multicomponent nature underlies the extraordinary mechanical properties of spider dragline silk.</title>
        <authorList>
            <person name="Kono N."/>
            <person name="Nakamura H."/>
            <person name="Mori M."/>
            <person name="Yoshida Y."/>
            <person name="Ohtoshi R."/>
            <person name="Malay A.D."/>
            <person name="Moran D.A.P."/>
            <person name="Tomita M."/>
            <person name="Numata K."/>
            <person name="Arakawa K."/>
        </authorList>
    </citation>
    <scope>NUCLEOTIDE SEQUENCE</scope>
</reference>
<evidence type="ECO:0000313" key="1">
    <source>
        <dbReference type="EMBL" id="GFY18655.1"/>
    </source>
</evidence>